<dbReference type="AlphaFoldDB" id="A0A9K3Q3J9"/>
<evidence type="ECO:0000256" key="1">
    <source>
        <dbReference type="SAM" id="MobiDB-lite"/>
    </source>
</evidence>
<feature type="region of interest" description="Disordered" evidence="1">
    <location>
        <begin position="677"/>
        <end position="792"/>
    </location>
</feature>
<keyword evidence="2" id="KW-1133">Transmembrane helix</keyword>
<feature type="region of interest" description="Disordered" evidence="1">
    <location>
        <begin position="1"/>
        <end position="107"/>
    </location>
</feature>
<dbReference type="PANTHER" id="PTHR20916">
    <property type="entry name" value="CYSTEINE AND GLYCINE-RICH PROTEIN 2 BINDING PROTEIN"/>
    <property type="match status" value="1"/>
</dbReference>
<comment type="caution">
    <text evidence="3">The sequence shown here is derived from an EMBL/GenBank/DDBJ whole genome shotgun (WGS) entry which is preliminary data.</text>
</comment>
<evidence type="ECO:0000313" key="4">
    <source>
        <dbReference type="Proteomes" id="UP000693970"/>
    </source>
</evidence>
<name>A0A9K3Q3J9_9STRA</name>
<feature type="region of interest" description="Disordered" evidence="1">
    <location>
        <begin position="170"/>
        <end position="228"/>
    </location>
</feature>
<feature type="transmembrane region" description="Helical" evidence="2">
    <location>
        <begin position="396"/>
        <end position="416"/>
    </location>
</feature>
<feature type="compositionally biased region" description="Low complexity" evidence="1">
    <location>
        <begin position="677"/>
        <end position="690"/>
    </location>
</feature>
<dbReference type="PANTHER" id="PTHR20916:SF18">
    <property type="entry name" value="IPT_TIG DOMAIN-CONTAINING PROTEIN"/>
    <property type="match status" value="1"/>
</dbReference>
<feature type="compositionally biased region" description="Polar residues" evidence="1">
    <location>
        <begin position="754"/>
        <end position="765"/>
    </location>
</feature>
<dbReference type="EMBL" id="JAGRRH010000006">
    <property type="protein sequence ID" value="KAG7369205.1"/>
    <property type="molecule type" value="Genomic_DNA"/>
</dbReference>
<sequence length="792" mass="88393">MSSGGSDNDDEGDSGTGGNNNNNNNIFIVYLEDDDDGRPNDDDNDTAEPFLPSSGPTPVPPERDTDVKQCVSLSSVTTTVDDEMNTVDGSSSESSNSSSSSGSNNPQNVWSVAPIDFVYSIQLDSLSESATATITDDDDNVVTTTTTLTKEGETTLLKSLSKAMVDSIHNKECTSHQPPTTTTQGNDDERNNDEIVTRRAGYRHHRGRRRLGDSSSNNNGDNKVVVDETHLRNHNAIITRQRQLGIQSISSGMGHQIIGGCLQDGEEEEEDPSMQDGNTTATNNNNVTVFDYKIPSCAQIGGIVLIGFDTHGETTATSSSFRTVGKTVIDRIQDDMANGIYLDQVNRDMEPFDVQVSSIRFDHTNYFDKVDQGVFSSLQSNDWAQSPSGLFTFSKIAIPLVVLLFLFMFCFCWCSYSEYAKILRRRFAVVIYGDGHYSDSEDYSEDGNSHFEPYRKPKVVETLHHVQPEPNNLSRKSSYMDVGHCNRPECKLCRHQSNRRAVSMIGELSKDFGGDEEVVRRDAPSMIHNNKIDNFHNEPRMVSFVKVDSILHKTPNNKTRIQPLRDPPKPQSSPTSPWTLVSNLFRGNNNNNNNNNLGTMVLGDLTCDPREVHLEVVDSDDRSDDDLDFKSIPVPRSSTMYTYAPFTSSSKVDFLRTTWSLPTNWLASPFNFSNDDNHNNHNNINQNNENQDAKGDASTFSGDSDNHNNIQRQRSIEDSIVQQRTPTWAAAYNPTESRTVTQETQTSMKKKNNSKLFQLRRQQSLGDLPRVPVGRKRTLTDDHGQIRQEVSL</sequence>
<keyword evidence="2" id="KW-0472">Membrane</keyword>
<feature type="compositionally biased region" description="Basic residues" evidence="1">
    <location>
        <begin position="200"/>
        <end position="209"/>
    </location>
</feature>
<feature type="region of interest" description="Disordered" evidence="1">
    <location>
        <begin position="555"/>
        <end position="577"/>
    </location>
</feature>
<reference evidence="3" key="2">
    <citation type="submission" date="2021-04" db="EMBL/GenBank/DDBJ databases">
        <authorList>
            <person name="Podell S."/>
        </authorList>
    </citation>
    <scope>NUCLEOTIDE SEQUENCE</scope>
    <source>
        <strain evidence="3">Hildebrandi</strain>
    </source>
</reference>
<keyword evidence="2" id="KW-0812">Transmembrane</keyword>
<evidence type="ECO:0000256" key="2">
    <source>
        <dbReference type="SAM" id="Phobius"/>
    </source>
</evidence>
<feature type="compositionally biased region" description="Polar residues" evidence="1">
    <location>
        <begin position="698"/>
        <end position="713"/>
    </location>
</feature>
<feature type="compositionally biased region" description="Acidic residues" evidence="1">
    <location>
        <begin position="31"/>
        <end position="46"/>
    </location>
</feature>
<gene>
    <name evidence="3" type="ORF">IV203_031948</name>
</gene>
<feature type="compositionally biased region" description="Low complexity" evidence="1">
    <location>
        <begin position="89"/>
        <end position="105"/>
    </location>
</feature>
<dbReference type="Proteomes" id="UP000693970">
    <property type="component" value="Unassembled WGS sequence"/>
</dbReference>
<accession>A0A9K3Q3J9</accession>
<feature type="compositionally biased region" description="Polar residues" evidence="1">
    <location>
        <begin position="734"/>
        <end position="747"/>
    </location>
</feature>
<feature type="compositionally biased region" description="Low complexity" evidence="1">
    <location>
        <begin position="213"/>
        <end position="222"/>
    </location>
</feature>
<organism evidence="3 4">
    <name type="scientific">Nitzschia inconspicua</name>
    <dbReference type="NCBI Taxonomy" id="303405"/>
    <lineage>
        <taxon>Eukaryota</taxon>
        <taxon>Sar</taxon>
        <taxon>Stramenopiles</taxon>
        <taxon>Ochrophyta</taxon>
        <taxon>Bacillariophyta</taxon>
        <taxon>Bacillariophyceae</taxon>
        <taxon>Bacillariophycidae</taxon>
        <taxon>Bacillariales</taxon>
        <taxon>Bacillariaceae</taxon>
        <taxon>Nitzschia</taxon>
    </lineage>
</organism>
<proteinExistence type="predicted"/>
<protein>
    <submittedName>
        <fullName evidence="3">Uncharacterized protein</fullName>
    </submittedName>
</protein>
<keyword evidence="4" id="KW-1185">Reference proteome</keyword>
<feature type="compositionally biased region" description="Basic and acidic residues" evidence="1">
    <location>
        <begin position="187"/>
        <end position="197"/>
    </location>
</feature>
<feature type="compositionally biased region" description="Polar residues" evidence="1">
    <location>
        <begin position="175"/>
        <end position="185"/>
    </location>
</feature>
<reference evidence="3" key="1">
    <citation type="journal article" date="2021" name="Sci. Rep.">
        <title>Diploid genomic architecture of Nitzschia inconspicua, an elite biomass production diatom.</title>
        <authorList>
            <person name="Oliver A."/>
            <person name="Podell S."/>
            <person name="Pinowska A."/>
            <person name="Traller J.C."/>
            <person name="Smith S.R."/>
            <person name="McClure R."/>
            <person name="Beliaev A."/>
            <person name="Bohutskyi P."/>
            <person name="Hill E.A."/>
            <person name="Rabines A."/>
            <person name="Zheng H."/>
            <person name="Allen L.Z."/>
            <person name="Kuo A."/>
            <person name="Grigoriev I.V."/>
            <person name="Allen A.E."/>
            <person name="Hazlebeck D."/>
            <person name="Allen E.E."/>
        </authorList>
    </citation>
    <scope>NUCLEOTIDE SEQUENCE</scope>
    <source>
        <strain evidence="3">Hildebrandi</strain>
    </source>
</reference>
<evidence type="ECO:0000313" key="3">
    <source>
        <dbReference type="EMBL" id="KAG7369205.1"/>
    </source>
</evidence>